<keyword evidence="3 10" id="KW-0963">Cytoplasm</keyword>
<dbReference type="Pfam" id="PF02092">
    <property type="entry name" value="tRNA_synt_2f"/>
    <property type="match status" value="1"/>
</dbReference>
<keyword evidence="5 10" id="KW-0547">Nucleotide-binding</keyword>
<evidence type="ECO:0000256" key="4">
    <source>
        <dbReference type="ARBA" id="ARBA00022598"/>
    </source>
</evidence>
<evidence type="ECO:0000313" key="12">
    <source>
        <dbReference type="EMBL" id="TDQ41727.1"/>
    </source>
</evidence>
<dbReference type="InterPro" id="IPR015944">
    <property type="entry name" value="Gly-tRNA-synth_bsu"/>
</dbReference>
<dbReference type="OrthoDB" id="9775440at2"/>
<evidence type="ECO:0000256" key="6">
    <source>
        <dbReference type="ARBA" id="ARBA00022840"/>
    </source>
</evidence>
<dbReference type="GO" id="GO:0004820">
    <property type="term" value="F:glycine-tRNA ligase activity"/>
    <property type="evidence" value="ECO:0007669"/>
    <property type="project" value="UniProtKB-UniRule"/>
</dbReference>
<comment type="subunit">
    <text evidence="10">Tetramer of two alpha and two beta subunits.</text>
</comment>
<dbReference type="EMBL" id="SNYJ01000003">
    <property type="protein sequence ID" value="TDQ41727.1"/>
    <property type="molecule type" value="Genomic_DNA"/>
</dbReference>
<dbReference type="GO" id="GO:0006420">
    <property type="term" value="P:arginyl-tRNA aminoacylation"/>
    <property type="evidence" value="ECO:0007669"/>
    <property type="project" value="InterPro"/>
</dbReference>
<dbReference type="GO" id="GO:0005829">
    <property type="term" value="C:cytosol"/>
    <property type="evidence" value="ECO:0007669"/>
    <property type="project" value="TreeGrafter"/>
</dbReference>
<sequence>MSKRFLLEIGLEELPAQYVAGSEEALKKAVESWLKDVRLPFEKVSSFSTPRRLAVAIDGLGEKQADRQEEVRGPAKRIAVDADGQWTKAAIGFARGQHVEPTDLTIKTIKDQEYVFASVFEQGLATDQLLSELKNVITHLPFPKSMRWGSSELRYLRPIRWLVALYDNSIIPFEIEGVSTGNISRGHRFLGEEVVLQSADQYEQALLQEYVIVQPEERKRRINEQLKALEEKNGWVVQKDEDLLEEVVQLVEYPTALDGAFDEEYLALPEAVLITTMREHQRYFAVRNQDGTLAHRFVTVRNGNDVKIDNVQRGNEKVLRARLQDAKFFYTEDQKLTIDAALEKVKNVVFHENLKTLFDKSKRNQALVNQLGENLPVSPNTIEAAARAAYIGKFDLVTYMVGEFPELQGKMGEEYAKALGENEATAIAINEQYAPRSSDGTLPSTEAGALLALADKVDTIVAFFSKKLIPTGSQDPFALRRQAYGIVQILHGFGWQISFATLVDHAVNVLVKGGIPCDEETVSKELVQFLSQRLKGLLLDANIPHDVVEAILNGSSGVRWTFRKADVLVAHKKENDIKLHVEAMARVQNLADKASHADVKQHLLTDAHEQALFETHSTWSSRYDEAVREGNAELAFAALTQYTATITAFFDHVMVMVEDEEIRDNRLALMAALADTFSSFANMRKLHV</sequence>
<dbReference type="PRINTS" id="PR01045">
    <property type="entry name" value="TRNASYNTHGB"/>
</dbReference>
<dbReference type="PANTHER" id="PTHR30075">
    <property type="entry name" value="GLYCYL-TRNA SYNTHETASE"/>
    <property type="match status" value="1"/>
</dbReference>
<dbReference type="HAMAP" id="MF_00255">
    <property type="entry name" value="Gly_tRNA_synth_beta"/>
    <property type="match status" value="1"/>
</dbReference>
<keyword evidence="4 10" id="KW-0436">Ligase</keyword>
<feature type="domain" description="DALR anticodon binding" evidence="11">
    <location>
        <begin position="583"/>
        <end position="678"/>
    </location>
</feature>
<dbReference type="EC" id="6.1.1.14" evidence="10"/>
<protein>
    <recommendedName>
        <fullName evidence="10">Glycine--tRNA ligase beta subunit</fullName>
        <ecNumber evidence="10">6.1.1.14</ecNumber>
    </recommendedName>
    <alternativeName>
        <fullName evidence="10">Glycyl-tRNA synthetase beta subunit</fullName>
        <shortName evidence="10">GlyRS</shortName>
    </alternativeName>
</protein>
<keyword evidence="13" id="KW-1185">Reference proteome</keyword>
<keyword evidence="7 10" id="KW-0648">Protein biosynthesis</keyword>
<dbReference type="Pfam" id="PF05746">
    <property type="entry name" value="DALR_1"/>
    <property type="match status" value="1"/>
</dbReference>
<dbReference type="Gene3D" id="1.10.730.10">
    <property type="entry name" value="Isoleucyl-tRNA Synthetase, Domain 1"/>
    <property type="match status" value="1"/>
</dbReference>
<evidence type="ECO:0000256" key="1">
    <source>
        <dbReference type="ARBA" id="ARBA00004496"/>
    </source>
</evidence>
<comment type="similarity">
    <text evidence="2 10">Belongs to the class-II aminoacyl-tRNA synthetase family.</text>
</comment>
<dbReference type="GO" id="GO:0006426">
    <property type="term" value="P:glycyl-tRNA aminoacylation"/>
    <property type="evidence" value="ECO:0007669"/>
    <property type="project" value="UniProtKB-UniRule"/>
</dbReference>
<comment type="caution">
    <text evidence="12">The sequence shown here is derived from an EMBL/GenBank/DDBJ whole genome shotgun (WGS) entry which is preliminary data.</text>
</comment>
<evidence type="ECO:0000259" key="11">
    <source>
        <dbReference type="Pfam" id="PF05746"/>
    </source>
</evidence>
<comment type="catalytic activity">
    <reaction evidence="9 10">
        <text>tRNA(Gly) + glycine + ATP = glycyl-tRNA(Gly) + AMP + diphosphate</text>
        <dbReference type="Rhea" id="RHEA:16013"/>
        <dbReference type="Rhea" id="RHEA-COMP:9664"/>
        <dbReference type="Rhea" id="RHEA-COMP:9683"/>
        <dbReference type="ChEBI" id="CHEBI:30616"/>
        <dbReference type="ChEBI" id="CHEBI:33019"/>
        <dbReference type="ChEBI" id="CHEBI:57305"/>
        <dbReference type="ChEBI" id="CHEBI:78442"/>
        <dbReference type="ChEBI" id="CHEBI:78522"/>
        <dbReference type="ChEBI" id="CHEBI:456215"/>
        <dbReference type="EC" id="6.1.1.14"/>
    </reaction>
</comment>
<dbReference type="Proteomes" id="UP000295632">
    <property type="component" value="Unassembled WGS sequence"/>
</dbReference>
<dbReference type="AlphaFoldDB" id="A0A4V6PWJ5"/>
<dbReference type="GO" id="GO:0005524">
    <property type="term" value="F:ATP binding"/>
    <property type="evidence" value="ECO:0007669"/>
    <property type="project" value="UniProtKB-UniRule"/>
</dbReference>
<comment type="subcellular location">
    <subcellularLocation>
        <location evidence="1 10">Cytoplasm</location>
    </subcellularLocation>
</comment>
<keyword evidence="6 10" id="KW-0067">ATP-binding</keyword>
<dbReference type="GO" id="GO:0004814">
    <property type="term" value="F:arginine-tRNA ligase activity"/>
    <property type="evidence" value="ECO:0007669"/>
    <property type="project" value="InterPro"/>
</dbReference>
<proteinExistence type="inferred from homology"/>
<gene>
    <name evidence="10" type="primary">glyS</name>
    <name evidence="12" type="ORF">EV213_103313</name>
</gene>
<evidence type="ECO:0000256" key="3">
    <source>
        <dbReference type="ARBA" id="ARBA00022490"/>
    </source>
</evidence>
<organism evidence="12 13">
    <name type="scientific">Aureibacillus halotolerans</name>
    <dbReference type="NCBI Taxonomy" id="1508390"/>
    <lineage>
        <taxon>Bacteria</taxon>
        <taxon>Bacillati</taxon>
        <taxon>Bacillota</taxon>
        <taxon>Bacilli</taxon>
        <taxon>Bacillales</taxon>
        <taxon>Bacillaceae</taxon>
        <taxon>Aureibacillus</taxon>
    </lineage>
</organism>
<dbReference type="InterPro" id="IPR008909">
    <property type="entry name" value="DALR_anticod-bd"/>
</dbReference>
<evidence type="ECO:0000256" key="5">
    <source>
        <dbReference type="ARBA" id="ARBA00022741"/>
    </source>
</evidence>
<dbReference type="NCBIfam" id="TIGR00211">
    <property type="entry name" value="glyS"/>
    <property type="match status" value="1"/>
</dbReference>
<evidence type="ECO:0000256" key="7">
    <source>
        <dbReference type="ARBA" id="ARBA00022917"/>
    </source>
</evidence>
<evidence type="ECO:0000256" key="8">
    <source>
        <dbReference type="ARBA" id="ARBA00023146"/>
    </source>
</evidence>
<dbReference type="PROSITE" id="PS50861">
    <property type="entry name" value="AA_TRNA_LIGASE_II_GLYAB"/>
    <property type="match status" value="1"/>
</dbReference>
<dbReference type="InterPro" id="IPR006194">
    <property type="entry name" value="Gly-tRNA-synth_heterodimer"/>
</dbReference>
<accession>A0A4V6PWJ5</accession>
<dbReference type="PANTHER" id="PTHR30075:SF2">
    <property type="entry name" value="GLYCINE--TRNA LIGASE, CHLOROPLASTIC_MITOCHONDRIAL 2"/>
    <property type="match status" value="1"/>
</dbReference>
<evidence type="ECO:0000256" key="10">
    <source>
        <dbReference type="HAMAP-Rule" id="MF_00255"/>
    </source>
</evidence>
<keyword evidence="8 10" id="KW-0030">Aminoacyl-tRNA synthetase</keyword>
<name>A0A4V6PWJ5_9BACI</name>
<dbReference type="SUPFAM" id="SSF109604">
    <property type="entry name" value="HD-domain/PDEase-like"/>
    <property type="match status" value="1"/>
</dbReference>
<dbReference type="RefSeq" id="WP_133579577.1">
    <property type="nucleotide sequence ID" value="NZ_SNYJ01000003.1"/>
</dbReference>
<evidence type="ECO:0000313" key="13">
    <source>
        <dbReference type="Proteomes" id="UP000295632"/>
    </source>
</evidence>
<reference evidence="12 13" key="1">
    <citation type="submission" date="2019-03" db="EMBL/GenBank/DDBJ databases">
        <title>Genomic Encyclopedia of Type Strains, Phase IV (KMG-IV): sequencing the most valuable type-strain genomes for metagenomic binning, comparative biology and taxonomic classification.</title>
        <authorList>
            <person name="Goeker M."/>
        </authorList>
    </citation>
    <scope>NUCLEOTIDE SEQUENCE [LARGE SCALE GENOMIC DNA]</scope>
    <source>
        <strain evidence="12 13">DSM 28697</strain>
    </source>
</reference>
<evidence type="ECO:0000256" key="2">
    <source>
        <dbReference type="ARBA" id="ARBA00008226"/>
    </source>
</evidence>
<evidence type="ECO:0000256" key="9">
    <source>
        <dbReference type="ARBA" id="ARBA00047937"/>
    </source>
</evidence>